<feature type="transmembrane region" description="Helical" evidence="1">
    <location>
        <begin position="12"/>
        <end position="35"/>
    </location>
</feature>
<organism evidence="2">
    <name type="scientific">Thermoanaerobaculum aquaticum</name>
    <dbReference type="NCBI Taxonomy" id="1312852"/>
    <lineage>
        <taxon>Bacteria</taxon>
        <taxon>Pseudomonadati</taxon>
        <taxon>Acidobacteriota</taxon>
        <taxon>Thermoanaerobaculia</taxon>
        <taxon>Thermoanaerobaculales</taxon>
        <taxon>Thermoanaerobaculaceae</taxon>
        <taxon>Thermoanaerobaculum</taxon>
    </lineage>
</organism>
<sequence length="179" mass="19464">MVLEVAMKNAWVVRILATPLAILLWIGLFSYGIMVPSIDLVPAFRAQPSPFSGKLFHWLCAATLSNVLFLSLLTGVLGALYRHLQMWRLGKNGPPGPENLFSDLISGAIRAFLVYLLFVSGTIVVTDQPVASLTQATPGQYITIAATTSVFSFLVGIKPEILTKVVAKLEQIDGHSLRI</sequence>
<name>A0A7C2S8N9_9BACT</name>
<keyword evidence="1" id="KW-0472">Membrane</keyword>
<proteinExistence type="predicted"/>
<dbReference type="AlphaFoldDB" id="A0A7C2S8N9"/>
<reference evidence="2" key="1">
    <citation type="journal article" date="2020" name="mSystems">
        <title>Genome- and Community-Level Interaction Insights into Carbon Utilization and Element Cycling Functions of Hydrothermarchaeota in Hydrothermal Sediment.</title>
        <authorList>
            <person name="Zhou Z."/>
            <person name="Liu Y."/>
            <person name="Xu W."/>
            <person name="Pan J."/>
            <person name="Luo Z.H."/>
            <person name="Li M."/>
        </authorList>
    </citation>
    <scope>NUCLEOTIDE SEQUENCE [LARGE SCALE GENOMIC DNA]</scope>
    <source>
        <strain evidence="2">SpSt-299</strain>
    </source>
</reference>
<feature type="transmembrane region" description="Helical" evidence="1">
    <location>
        <begin position="138"/>
        <end position="157"/>
    </location>
</feature>
<keyword evidence="1" id="KW-0812">Transmembrane</keyword>
<evidence type="ECO:0000256" key="1">
    <source>
        <dbReference type="SAM" id="Phobius"/>
    </source>
</evidence>
<keyword evidence="1" id="KW-1133">Transmembrane helix</keyword>
<comment type="caution">
    <text evidence="2">The sequence shown here is derived from an EMBL/GenBank/DDBJ whole genome shotgun (WGS) entry which is preliminary data.</text>
</comment>
<feature type="transmembrane region" description="Helical" evidence="1">
    <location>
        <begin position="55"/>
        <end position="80"/>
    </location>
</feature>
<protein>
    <submittedName>
        <fullName evidence="2">Uncharacterized protein</fullName>
    </submittedName>
</protein>
<accession>A0A7C2S8N9</accession>
<gene>
    <name evidence="2" type="ORF">ENQ31_01300</name>
</gene>
<dbReference type="EMBL" id="DSMR01000091">
    <property type="protein sequence ID" value="HET46791.1"/>
    <property type="molecule type" value="Genomic_DNA"/>
</dbReference>
<evidence type="ECO:0000313" key="2">
    <source>
        <dbReference type="EMBL" id="HET46791.1"/>
    </source>
</evidence>